<name>A0A0F9PCL4_9ZZZZ</name>
<gene>
    <name evidence="2" type="ORF">LCGC14_1154910</name>
</gene>
<sequence length="65" mass="7428">MELDVKEQTEKLQEEAQRIGKELSVIQQQATQLQQRQLLLINEALKNQGALDLLTSLNGKKPKEK</sequence>
<organism evidence="2">
    <name type="scientific">marine sediment metagenome</name>
    <dbReference type="NCBI Taxonomy" id="412755"/>
    <lineage>
        <taxon>unclassified sequences</taxon>
        <taxon>metagenomes</taxon>
        <taxon>ecological metagenomes</taxon>
    </lineage>
</organism>
<accession>A0A0F9PCL4</accession>
<proteinExistence type="predicted"/>
<evidence type="ECO:0000256" key="1">
    <source>
        <dbReference type="SAM" id="Coils"/>
    </source>
</evidence>
<keyword evidence="1" id="KW-0175">Coiled coil</keyword>
<reference evidence="2" key="1">
    <citation type="journal article" date="2015" name="Nature">
        <title>Complex archaea that bridge the gap between prokaryotes and eukaryotes.</title>
        <authorList>
            <person name="Spang A."/>
            <person name="Saw J.H."/>
            <person name="Jorgensen S.L."/>
            <person name="Zaremba-Niedzwiedzka K."/>
            <person name="Martijn J."/>
            <person name="Lind A.E."/>
            <person name="van Eijk R."/>
            <person name="Schleper C."/>
            <person name="Guy L."/>
            <person name="Ettema T.J."/>
        </authorList>
    </citation>
    <scope>NUCLEOTIDE SEQUENCE</scope>
</reference>
<evidence type="ECO:0000313" key="2">
    <source>
        <dbReference type="EMBL" id="KKM98745.1"/>
    </source>
</evidence>
<dbReference type="AlphaFoldDB" id="A0A0F9PCL4"/>
<comment type="caution">
    <text evidence="2">The sequence shown here is derived from an EMBL/GenBank/DDBJ whole genome shotgun (WGS) entry which is preliminary data.</text>
</comment>
<protein>
    <submittedName>
        <fullName evidence="2">Uncharacterized protein</fullName>
    </submittedName>
</protein>
<feature type="coiled-coil region" evidence="1">
    <location>
        <begin position="9"/>
        <end position="36"/>
    </location>
</feature>
<dbReference type="EMBL" id="LAZR01005584">
    <property type="protein sequence ID" value="KKM98745.1"/>
    <property type="molecule type" value="Genomic_DNA"/>
</dbReference>